<evidence type="ECO:0008006" key="3">
    <source>
        <dbReference type="Google" id="ProtNLM"/>
    </source>
</evidence>
<proteinExistence type="predicted"/>
<organism evidence="1 2">
    <name type="scientific">Jeotgalibacillus proteolyticus</name>
    <dbReference type="NCBI Taxonomy" id="2082395"/>
    <lineage>
        <taxon>Bacteria</taxon>
        <taxon>Bacillati</taxon>
        <taxon>Bacillota</taxon>
        <taxon>Bacilli</taxon>
        <taxon>Bacillales</taxon>
        <taxon>Caryophanaceae</taxon>
        <taxon>Jeotgalibacillus</taxon>
    </lineage>
</organism>
<dbReference type="Proteomes" id="UP000239047">
    <property type="component" value="Unassembled WGS sequence"/>
</dbReference>
<gene>
    <name evidence="1" type="ORF">C4B60_11775</name>
</gene>
<name>A0A2S5GBI6_9BACL</name>
<dbReference type="AlphaFoldDB" id="A0A2S5GBI6"/>
<protein>
    <recommendedName>
        <fullName evidence="3">Flagellar protein</fullName>
    </recommendedName>
</protein>
<sequence>MEELRNCSSCFKVYFFKGVIDMCSECHAEEEASFKQVFSFLNENPQAGIDQIVEATGVKEDLLFRWAKTRRFQASHFPGIGYPCEKCSTKINQGKLCSSCIEDINRELAIFEAGRKTVSPAPERKTTYFSTRSNRKR</sequence>
<reference evidence="1 2" key="1">
    <citation type="submission" date="2018-02" db="EMBL/GenBank/DDBJ databases">
        <title>Jeotgalibacillus proteolyticum sp. nov. a protease producing bacterium isolated from ocean sediments of Laizhou Bay.</title>
        <authorList>
            <person name="Li Y."/>
        </authorList>
    </citation>
    <scope>NUCLEOTIDE SEQUENCE [LARGE SCALE GENOMIC DNA]</scope>
    <source>
        <strain evidence="1 2">22-7</strain>
    </source>
</reference>
<comment type="caution">
    <text evidence="1">The sequence shown here is derived from an EMBL/GenBank/DDBJ whole genome shotgun (WGS) entry which is preliminary data.</text>
</comment>
<accession>A0A2S5GBI6</accession>
<keyword evidence="2" id="KW-1185">Reference proteome</keyword>
<dbReference type="EMBL" id="PREZ01000004">
    <property type="protein sequence ID" value="PPA70253.1"/>
    <property type="molecule type" value="Genomic_DNA"/>
</dbReference>
<evidence type="ECO:0000313" key="2">
    <source>
        <dbReference type="Proteomes" id="UP000239047"/>
    </source>
</evidence>
<evidence type="ECO:0000313" key="1">
    <source>
        <dbReference type="EMBL" id="PPA70253.1"/>
    </source>
</evidence>